<dbReference type="PANTHER" id="PTHR42796:SF4">
    <property type="entry name" value="FUMARYLACETOACETATE HYDROLASE DOMAIN-CONTAINING PROTEIN 2A"/>
    <property type="match status" value="1"/>
</dbReference>
<evidence type="ECO:0000313" key="5">
    <source>
        <dbReference type="Proteomes" id="UP000051679"/>
    </source>
</evidence>
<dbReference type="EMBL" id="AYYO01000030">
    <property type="protein sequence ID" value="KRM55141.1"/>
    <property type="molecule type" value="Genomic_DNA"/>
</dbReference>
<evidence type="ECO:0000256" key="2">
    <source>
        <dbReference type="ARBA" id="ARBA00022723"/>
    </source>
</evidence>
<comment type="similarity">
    <text evidence="1">Belongs to the FAH family.</text>
</comment>
<organism evidence="4 5">
    <name type="scientific">Lacticaseibacillus sharpeae JCM 1186 = DSM 20505</name>
    <dbReference type="NCBI Taxonomy" id="1291052"/>
    <lineage>
        <taxon>Bacteria</taxon>
        <taxon>Bacillati</taxon>
        <taxon>Bacillota</taxon>
        <taxon>Bacilli</taxon>
        <taxon>Lactobacillales</taxon>
        <taxon>Lactobacillaceae</taxon>
        <taxon>Lacticaseibacillus</taxon>
    </lineage>
</organism>
<dbReference type="AlphaFoldDB" id="A0A0R1ZL03"/>
<dbReference type="SUPFAM" id="SSF56529">
    <property type="entry name" value="FAH"/>
    <property type="match status" value="1"/>
</dbReference>
<dbReference type="PATRIC" id="fig|1291052.5.peg.1619"/>
<dbReference type="InterPro" id="IPR036663">
    <property type="entry name" value="Fumarylacetoacetase_C_sf"/>
</dbReference>
<name>A0A0R1ZL03_9LACO</name>
<accession>A0A0R1ZL03</accession>
<dbReference type="Proteomes" id="UP000051679">
    <property type="component" value="Unassembled WGS sequence"/>
</dbReference>
<evidence type="ECO:0000259" key="3">
    <source>
        <dbReference type="Pfam" id="PF01557"/>
    </source>
</evidence>
<dbReference type="GO" id="GO:0046872">
    <property type="term" value="F:metal ion binding"/>
    <property type="evidence" value="ECO:0007669"/>
    <property type="project" value="UniProtKB-KW"/>
</dbReference>
<dbReference type="STRING" id="1291052.FC18_GL001590"/>
<dbReference type="GO" id="GO:0044281">
    <property type="term" value="P:small molecule metabolic process"/>
    <property type="evidence" value="ECO:0007669"/>
    <property type="project" value="UniProtKB-ARBA"/>
</dbReference>
<dbReference type="PANTHER" id="PTHR42796">
    <property type="entry name" value="FUMARYLACETOACETATE HYDROLASE DOMAIN-CONTAINING PROTEIN 2A-RELATED"/>
    <property type="match status" value="1"/>
</dbReference>
<sequence>MYQNQPYFVQPANNQVKGTKIDARNITTLLHHPQELARLAQEATYKEKLLPARLQAPIRLPHQVFALSGNFADHVLERQLHKNDMPVIFSKSSSSITGPRPQVTLPSDTVDWETELVVVVGRRVHECDLRSARDSIFGYMVGQDLTDRMLEKQDEWLLSKSYPRFSPTGPWITTPDELTDGIEAQRLETHVNGVRKQGAALKQMIFQAPQVIQYLSQAVTLLPGDLIFMGTPSGVGYAHTPKQYLKADDIVDSHIDGLGSVTSSFIMNGHELINNESTEAQEPVTV</sequence>
<evidence type="ECO:0000256" key="1">
    <source>
        <dbReference type="ARBA" id="ARBA00010211"/>
    </source>
</evidence>
<gene>
    <name evidence="4" type="ORF">FC18_GL001590</name>
</gene>
<keyword evidence="4" id="KW-0378">Hydrolase</keyword>
<evidence type="ECO:0000313" key="4">
    <source>
        <dbReference type="EMBL" id="KRM55141.1"/>
    </source>
</evidence>
<keyword evidence="5" id="KW-1185">Reference proteome</keyword>
<dbReference type="Gene3D" id="3.90.850.10">
    <property type="entry name" value="Fumarylacetoacetase-like, C-terminal domain"/>
    <property type="match status" value="1"/>
</dbReference>
<dbReference type="Pfam" id="PF01557">
    <property type="entry name" value="FAA_hydrolase"/>
    <property type="match status" value="1"/>
</dbReference>
<protein>
    <submittedName>
        <fullName evidence="4">Fumarylacetoacetate hydrolase</fullName>
    </submittedName>
</protein>
<keyword evidence="2" id="KW-0479">Metal-binding</keyword>
<dbReference type="GO" id="GO:0016787">
    <property type="term" value="F:hydrolase activity"/>
    <property type="evidence" value="ECO:0007669"/>
    <property type="project" value="UniProtKB-KW"/>
</dbReference>
<comment type="caution">
    <text evidence="4">The sequence shown here is derived from an EMBL/GenBank/DDBJ whole genome shotgun (WGS) entry which is preliminary data.</text>
</comment>
<dbReference type="InterPro" id="IPR051121">
    <property type="entry name" value="FAH"/>
</dbReference>
<feature type="domain" description="Fumarylacetoacetase-like C-terminal" evidence="3">
    <location>
        <begin position="64"/>
        <end position="263"/>
    </location>
</feature>
<proteinExistence type="inferred from homology"/>
<reference evidence="4 5" key="1">
    <citation type="journal article" date="2015" name="Genome Announc.">
        <title>Expanding the biotechnology potential of lactobacilli through comparative genomics of 213 strains and associated genera.</title>
        <authorList>
            <person name="Sun Z."/>
            <person name="Harris H.M."/>
            <person name="McCann A."/>
            <person name="Guo C."/>
            <person name="Argimon S."/>
            <person name="Zhang W."/>
            <person name="Yang X."/>
            <person name="Jeffery I.B."/>
            <person name="Cooney J.C."/>
            <person name="Kagawa T.F."/>
            <person name="Liu W."/>
            <person name="Song Y."/>
            <person name="Salvetti E."/>
            <person name="Wrobel A."/>
            <person name="Rasinkangas P."/>
            <person name="Parkhill J."/>
            <person name="Rea M.C."/>
            <person name="O'Sullivan O."/>
            <person name="Ritari J."/>
            <person name="Douillard F.P."/>
            <person name="Paul Ross R."/>
            <person name="Yang R."/>
            <person name="Briner A.E."/>
            <person name="Felis G.E."/>
            <person name="de Vos W.M."/>
            <person name="Barrangou R."/>
            <person name="Klaenhammer T.R."/>
            <person name="Caufield P.W."/>
            <person name="Cui Y."/>
            <person name="Zhang H."/>
            <person name="O'Toole P.W."/>
        </authorList>
    </citation>
    <scope>NUCLEOTIDE SEQUENCE [LARGE SCALE GENOMIC DNA]</scope>
    <source>
        <strain evidence="4 5">DSM 20505</strain>
    </source>
</reference>
<dbReference type="InterPro" id="IPR011234">
    <property type="entry name" value="Fumarylacetoacetase-like_C"/>
</dbReference>